<protein>
    <submittedName>
        <fullName evidence="1">GLUT4 regulating protein TUG-domain-containing protein</fullName>
    </submittedName>
</protein>
<evidence type="ECO:0000313" key="1">
    <source>
        <dbReference type="EMBL" id="KAI6093711.1"/>
    </source>
</evidence>
<proteinExistence type="predicted"/>
<name>A0ACC0DMW0_9PEZI</name>
<dbReference type="Proteomes" id="UP001497680">
    <property type="component" value="Unassembled WGS sequence"/>
</dbReference>
<keyword evidence="2" id="KW-1185">Reference proteome</keyword>
<evidence type="ECO:0000313" key="2">
    <source>
        <dbReference type="Proteomes" id="UP001497680"/>
    </source>
</evidence>
<accession>A0ACC0DMW0</accession>
<organism evidence="1 2">
    <name type="scientific">Hypoxylon rubiginosum</name>
    <dbReference type="NCBI Taxonomy" id="110542"/>
    <lineage>
        <taxon>Eukaryota</taxon>
        <taxon>Fungi</taxon>
        <taxon>Dikarya</taxon>
        <taxon>Ascomycota</taxon>
        <taxon>Pezizomycotina</taxon>
        <taxon>Sordariomycetes</taxon>
        <taxon>Xylariomycetidae</taxon>
        <taxon>Xylariales</taxon>
        <taxon>Hypoxylaceae</taxon>
        <taxon>Hypoxylon</taxon>
    </lineage>
</organism>
<sequence length="515" mass="55236">MATNVKVVGTDLKQVTVKVNPGTYLTDVLEQACEKLKVSSSKYLLKHKQKQLDLSQTWRTSGLVPGAKLELVVRSNTPTAIDVALHLPAPESSLFPPVGRITEKLPSDFTLWQVLRQFESGKATQGKNLNITARGVAQTANGSAAGSGQLYYETPVLIIETRKPLSTFDDFQKTLSQLGYNSGRVLIRLSFEKTSKTLVDAMGEISQFFKTEEEEKQKTQEQESISSPPAKSDEPTASTDTPTIPPAQTSDESETNAPEAVQSDSASGAQAPPADLMDVDDPPSASEPPSADNRPVTIFSAPTSNTPAAVLRTEGDEAFAPRIEHAQAHQRLLKAAGENKRLLSDKELEEKAAAAAARVAAVKSIRIRVRFPDNFSAEWPFGPDDTGAALYAEVRKIMAHGSVSFKLALPPGKTVIRDDGSGPASKLIGGYKLNSNTLVNFMWDDSVPATIRKLPFLKSSAAGNAQKVVIPEVPDVQGDDAGPSTYVPTPAPKSTGDGEGSGFKKPKWLKGFGKK</sequence>
<comment type="caution">
    <text evidence="1">The sequence shown here is derived from an EMBL/GenBank/DDBJ whole genome shotgun (WGS) entry which is preliminary data.</text>
</comment>
<dbReference type="EMBL" id="MU394280">
    <property type="protein sequence ID" value="KAI6093711.1"/>
    <property type="molecule type" value="Genomic_DNA"/>
</dbReference>
<gene>
    <name evidence="1" type="ORF">F4821DRAFT_221328</name>
</gene>
<reference evidence="1 2" key="1">
    <citation type="journal article" date="2022" name="New Phytol.">
        <title>Ecological generalism drives hyperdiversity of secondary metabolite gene clusters in xylarialean endophytes.</title>
        <authorList>
            <person name="Franco M.E.E."/>
            <person name="Wisecaver J.H."/>
            <person name="Arnold A.E."/>
            <person name="Ju Y.M."/>
            <person name="Slot J.C."/>
            <person name="Ahrendt S."/>
            <person name="Moore L.P."/>
            <person name="Eastman K.E."/>
            <person name="Scott K."/>
            <person name="Konkel Z."/>
            <person name="Mondo S.J."/>
            <person name="Kuo A."/>
            <person name="Hayes R.D."/>
            <person name="Haridas S."/>
            <person name="Andreopoulos B."/>
            <person name="Riley R."/>
            <person name="LaButti K."/>
            <person name="Pangilinan J."/>
            <person name="Lipzen A."/>
            <person name="Amirebrahimi M."/>
            <person name="Yan J."/>
            <person name="Adam C."/>
            <person name="Keymanesh K."/>
            <person name="Ng V."/>
            <person name="Louie K."/>
            <person name="Northen T."/>
            <person name="Drula E."/>
            <person name="Henrissat B."/>
            <person name="Hsieh H.M."/>
            <person name="Youens-Clark K."/>
            <person name="Lutzoni F."/>
            <person name="Miadlikowska J."/>
            <person name="Eastwood D.C."/>
            <person name="Hamelin R.C."/>
            <person name="Grigoriev I.V."/>
            <person name="U'Ren J.M."/>
        </authorList>
    </citation>
    <scope>NUCLEOTIDE SEQUENCE [LARGE SCALE GENOMIC DNA]</scope>
    <source>
        <strain evidence="1 2">ER1909</strain>
    </source>
</reference>